<evidence type="ECO:0000256" key="1">
    <source>
        <dbReference type="SAM" id="Phobius"/>
    </source>
</evidence>
<comment type="caution">
    <text evidence="2">The sequence shown here is derived from an EMBL/GenBank/DDBJ whole genome shotgun (WGS) entry which is preliminary data.</text>
</comment>
<dbReference type="Proteomes" id="UP001304895">
    <property type="component" value="Unassembled WGS sequence"/>
</dbReference>
<evidence type="ECO:0000313" key="3">
    <source>
        <dbReference type="Proteomes" id="UP001304895"/>
    </source>
</evidence>
<reference evidence="2" key="1">
    <citation type="journal article" date="2023" name="Mol. Phylogenet. Evol.">
        <title>Genome-scale phylogeny and comparative genomics of the fungal order Sordariales.</title>
        <authorList>
            <person name="Hensen N."/>
            <person name="Bonometti L."/>
            <person name="Westerberg I."/>
            <person name="Brannstrom I.O."/>
            <person name="Guillou S."/>
            <person name="Cros-Aarteil S."/>
            <person name="Calhoun S."/>
            <person name="Haridas S."/>
            <person name="Kuo A."/>
            <person name="Mondo S."/>
            <person name="Pangilinan J."/>
            <person name="Riley R."/>
            <person name="LaButti K."/>
            <person name="Andreopoulos B."/>
            <person name="Lipzen A."/>
            <person name="Chen C."/>
            <person name="Yan M."/>
            <person name="Daum C."/>
            <person name="Ng V."/>
            <person name="Clum A."/>
            <person name="Steindorff A."/>
            <person name="Ohm R.A."/>
            <person name="Martin F."/>
            <person name="Silar P."/>
            <person name="Natvig D.O."/>
            <person name="Lalanne C."/>
            <person name="Gautier V."/>
            <person name="Ament-Velasquez S.L."/>
            <person name="Kruys A."/>
            <person name="Hutchinson M.I."/>
            <person name="Powell A.J."/>
            <person name="Barry K."/>
            <person name="Miller A.N."/>
            <person name="Grigoriev I.V."/>
            <person name="Debuchy R."/>
            <person name="Gladieux P."/>
            <person name="Hiltunen Thoren M."/>
            <person name="Johannesson H."/>
        </authorList>
    </citation>
    <scope>NUCLEOTIDE SEQUENCE</scope>
    <source>
        <strain evidence="2">CBS 123565</strain>
    </source>
</reference>
<keyword evidence="1" id="KW-0812">Transmembrane</keyword>
<protein>
    <submittedName>
        <fullName evidence="2">Uncharacterized protein</fullName>
    </submittedName>
</protein>
<accession>A0AAN6UQ27</accession>
<gene>
    <name evidence="2" type="ORF">BT67DRAFT_197163</name>
</gene>
<dbReference type="EMBL" id="MU853403">
    <property type="protein sequence ID" value="KAK4136978.1"/>
    <property type="molecule type" value="Genomic_DNA"/>
</dbReference>
<organism evidence="2 3">
    <name type="scientific">Trichocladium antarcticum</name>
    <dbReference type="NCBI Taxonomy" id="1450529"/>
    <lineage>
        <taxon>Eukaryota</taxon>
        <taxon>Fungi</taxon>
        <taxon>Dikarya</taxon>
        <taxon>Ascomycota</taxon>
        <taxon>Pezizomycotina</taxon>
        <taxon>Sordariomycetes</taxon>
        <taxon>Sordariomycetidae</taxon>
        <taxon>Sordariales</taxon>
        <taxon>Chaetomiaceae</taxon>
        <taxon>Trichocladium</taxon>
    </lineage>
</organism>
<proteinExistence type="predicted"/>
<evidence type="ECO:0000313" key="2">
    <source>
        <dbReference type="EMBL" id="KAK4136978.1"/>
    </source>
</evidence>
<keyword evidence="1" id="KW-0472">Membrane</keyword>
<name>A0AAN6UQ27_9PEZI</name>
<keyword evidence="1" id="KW-1133">Transmembrane helix</keyword>
<feature type="transmembrane region" description="Helical" evidence="1">
    <location>
        <begin position="42"/>
        <end position="66"/>
    </location>
</feature>
<sequence>MSGVDCRPWPVNTSILVNAAAVGMRALCCQQPVKFSLAPSRILFVLFVLFDSFSFAGFVQPAIGLWSGVEARLGKTPHPGLPRLIHLPLPLLCIAWRNGVQGSACGPFGPAWPTFCCRPAGATQACSPARYHTSVMAGRSATSCLNKLPRAPRLVENVQHLILQLQL</sequence>
<keyword evidence="3" id="KW-1185">Reference proteome</keyword>
<dbReference type="AlphaFoldDB" id="A0AAN6UQ27"/>
<reference evidence="2" key="2">
    <citation type="submission" date="2023-05" db="EMBL/GenBank/DDBJ databases">
        <authorList>
            <consortium name="Lawrence Berkeley National Laboratory"/>
            <person name="Steindorff A."/>
            <person name="Hensen N."/>
            <person name="Bonometti L."/>
            <person name="Westerberg I."/>
            <person name="Brannstrom I.O."/>
            <person name="Guillou S."/>
            <person name="Cros-Aarteil S."/>
            <person name="Calhoun S."/>
            <person name="Haridas S."/>
            <person name="Kuo A."/>
            <person name="Mondo S."/>
            <person name="Pangilinan J."/>
            <person name="Riley R."/>
            <person name="Labutti K."/>
            <person name="Andreopoulos B."/>
            <person name="Lipzen A."/>
            <person name="Chen C."/>
            <person name="Yanf M."/>
            <person name="Daum C."/>
            <person name="Ng V."/>
            <person name="Clum A."/>
            <person name="Ohm R."/>
            <person name="Martin F."/>
            <person name="Silar P."/>
            <person name="Natvig D."/>
            <person name="Lalanne C."/>
            <person name="Gautier V."/>
            <person name="Ament-Velasquez S.L."/>
            <person name="Kruys A."/>
            <person name="Hutchinson M.I."/>
            <person name="Powell A.J."/>
            <person name="Barry K."/>
            <person name="Miller A.N."/>
            <person name="Grigoriev I.V."/>
            <person name="Debuchy R."/>
            <person name="Gladieux P."/>
            <person name="Thoren M.H."/>
            <person name="Johannesson H."/>
        </authorList>
    </citation>
    <scope>NUCLEOTIDE SEQUENCE</scope>
    <source>
        <strain evidence="2">CBS 123565</strain>
    </source>
</reference>